<dbReference type="STRING" id="411471.SUBVAR_05216"/>
<feature type="transmembrane region" description="Helical" evidence="1">
    <location>
        <begin position="318"/>
        <end position="334"/>
    </location>
</feature>
<feature type="transmembrane region" description="Helical" evidence="1">
    <location>
        <begin position="55"/>
        <end position="72"/>
    </location>
</feature>
<dbReference type="OrthoDB" id="1862105at2"/>
<dbReference type="Proteomes" id="UP000003438">
    <property type="component" value="Unassembled WGS sequence"/>
</dbReference>
<reference evidence="2" key="1">
    <citation type="submission" date="2009-12" db="EMBL/GenBank/DDBJ databases">
        <authorList>
            <person name="Weinstock G."/>
            <person name="Sodergren E."/>
            <person name="Clifton S."/>
            <person name="Fulton L."/>
            <person name="Fulton B."/>
            <person name="Courtney L."/>
            <person name="Fronick C."/>
            <person name="Harrison M."/>
            <person name="Strong C."/>
            <person name="Farmer C."/>
            <person name="Delahaunty K."/>
            <person name="Markovic C."/>
            <person name="Hall O."/>
            <person name="Minx P."/>
            <person name="Tomlinson C."/>
            <person name="Mitreva M."/>
            <person name="Nelson J."/>
            <person name="Hou S."/>
            <person name="Wollam A."/>
            <person name="Pepin K.H."/>
            <person name="Johnson M."/>
            <person name="Bhonagiri V."/>
            <person name="Nash W.E."/>
            <person name="Warren W."/>
            <person name="Chinwalla A."/>
            <person name="Mardis E.R."/>
            <person name="Wilson R.K."/>
        </authorList>
    </citation>
    <scope>NUCLEOTIDE SEQUENCE [LARGE SCALE GENOMIC DNA]</scope>
    <source>
        <strain evidence="2">DSM 15176</strain>
    </source>
</reference>
<feature type="transmembrane region" description="Helical" evidence="1">
    <location>
        <begin position="125"/>
        <end position="142"/>
    </location>
</feature>
<sequence>MLLHHCKFLDPGQTRRQAWAQRIFCAALVLLLILSEVFSSNIQATLPALSHLARLALTGGAVLLLGAKVVLLTDYEHRWQPILAGLVLLYTAFAAWHGDDVWFFLAALVGLGAKDIDLRGALRTYLVAAAAGLVFVQLLHFATPLMPYNFYCRNWDFGYGHYNGFGARLVGVFFAWAWLRHDRLRWFDWAGLAALFVFTYKVPGSRGAAGAMAALLVLFAVQRFVPRLFDNRIWYTLVLALPVVLAAFSHYAGYVYNPEWPYERMALLLLSIFLSGRFEIWHNVFWGSKLSWLGGLPTDGDEHSAIDNTFLAIPMNKGYLGAILIAVFFLLLLWRLAKHRHATEILCLVALTLYLFMENKPFLLSADPFLLLAPCVFFTGSGKSSEEPLPVLCRRTRQR</sequence>
<keyword evidence="1" id="KW-0472">Membrane</keyword>
<name>D1PLK2_9FIRM</name>
<keyword evidence="3" id="KW-1185">Reference proteome</keyword>
<evidence type="ECO:0000313" key="2">
    <source>
        <dbReference type="EMBL" id="EFB76300.1"/>
    </source>
</evidence>
<feature type="transmembrane region" description="Helical" evidence="1">
    <location>
        <begin position="233"/>
        <end position="256"/>
    </location>
</feature>
<evidence type="ECO:0000313" key="3">
    <source>
        <dbReference type="Proteomes" id="UP000003438"/>
    </source>
</evidence>
<dbReference type="RefSeq" id="WP_007046612.1">
    <property type="nucleotide sequence ID" value="NZ_GG704769.1"/>
</dbReference>
<keyword evidence="1" id="KW-1133">Transmembrane helix</keyword>
<organism evidence="2 3">
    <name type="scientific">Subdoligranulum variabile DSM 15176</name>
    <dbReference type="NCBI Taxonomy" id="411471"/>
    <lineage>
        <taxon>Bacteria</taxon>
        <taxon>Bacillati</taxon>
        <taxon>Bacillota</taxon>
        <taxon>Clostridia</taxon>
        <taxon>Eubacteriales</taxon>
        <taxon>Oscillospiraceae</taxon>
        <taxon>Subdoligranulum</taxon>
    </lineage>
</organism>
<gene>
    <name evidence="2" type="ORF">SUBVAR_05216</name>
</gene>
<feature type="transmembrane region" description="Helical" evidence="1">
    <location>
        <begin position="208"/>
        <end position="226"/>
    </location>
</feature>
<proteinExistence type="predicted"/>
<dbReference type="AlphaFoldDB" id="D1PLK2"/>
<dbReference type="HOGENOM" id="CLU_690626_0_0_9"/>
<comment type="caution">
    <text evidence="2">The sequence shown here is derived from an EMBL/GenBank/DDBJ whole genome shotgun (WGS) entry which is preliminary data.</text>
</comment>
<evidence type="ECO:0000256" key="1">
    <source>
        <dbReference type="SAM" id="Phobius"/>
    </source>
</evidence>
<keyword evidence="1" id="KW-0812">Transmembrane</keyword>
<dbReference type="eggNOG" id="ENOG5030IYZ">
    <property type="taxonomic scope" value="Bacteria"/>
</dbReference>
<dbReference type="EMBL" id="ACBY02000021">
    <property type="protein sequence ID" value="EFB76300.1"/>
    <property type="molecule type" value="Genomic_DNA"/>
</dbReference>
<protein>
    <submittedName>
        <fullName evidence="2">Uncharacterized protein</fullName>
    </submittedName>
</protein>
<feature type="transmembrane region" description="Helical" evidence="1">
    <location>
        <begin position="79"/>
        <end position="96"/>
    </location>
</feature>
<feature type="transmembrane region" description="Helical" evidence="1">
    <location>
        <begin position="162"/>
        <end position="179"/>
    </location>
</feature>
<accession>D1PLK2</accession>